<comment type="caution">
    <text evidence="2">The sequence shown here is derived from an EMBL/GenBank/DDBJ whole genome shotgun (WGS) entry which is preliminary data.</text>
</comment>
<evidence type="ECO:0000313" key="2">
    <source>
        <dbReference type="EMBL" id="MFD0960643.1"/>
    </source>
</evidence>
<feature type="transmembrane region" description="Helical" evidence="1">
    <location>
        <begin position="74"/>
        <end position="92"/>
    </location>
</feature>
<feature type="transmembrane region" description="Helical" evidence="1">
    <location>
        <begin position="45"/>
        <end position="65"/>
    </location>
</feature>
<organism evidence="2 3">
    <name type="scientific">Paenibacillus chungangensis</name>
    <dbReference type="NCBI Taxonomy" id="696535"/>
    <lineage>
        <taxon>Bacteria</taxon>
        <taxon>Bacillati</taxon>
        <taxon>Bacillota</taxon>
        <taxon>Bacilli</taxon>
        <taxon>Bacillales</taxon>
        <taxon>Paenibacillaceae</taxon>
        <taxon>Paenibacillus</taxon>
    </lineage>
</organism>
<dbReference type="RefSeq" id="WP_377565253.1">
    <property type="nucleotide sequence ID" value="NZ_JBHTJZ010000023.1"/>
</dbReference>
<name>A0ABW3HSU8_9BACL</name>
<reference evidence="3" key="1">
    <citation type="journal article" date="2019" name="Int. J. Syst. Evol. Microbiol.">
        <title>The Global Catalogue of Microorganisms (GCM) 10K type strain sequencing project: providing services to taxonomists for standard genome sequencing and annotation.</title>
        <authorList>
            <consortium name="The Broad Institute Genomics Platform"/>
            <consortium name="The Broad Institute Genome Sequencing Center for Infectious Disease"/>
            <person name="Wu L."/>
            <person name="Ma J."/>
        </authorList>
    </citation>
    <scope>NUCLEOTIDE SEQUENCE [LARGE SCALE GENOMIC DNA]</scope>
    <source>
        <strain evidence="3">CCUG 59129</strain>
    </source>
</reference>
<keyword evidence="1" id="KW-1133">Transmembrane helix</keyword>
<keyword evidence="3" id="KW-1185">Reference proteome</keyword>
<accession>A0ABW3HSU8</accession>
<protein>
    <submittedName>
        <fullName evidence="2">Uncharacterized protein</fullName>
    </submittedName>
</protein>
<keyword evidence="1" id="KW-0472">Membrane</keyword>
<gene>
    <name evidence="2" type="ORF">ACFQ2I_14720</name>
</gene>
<keyword evidence="1" id="KW-0812">Transmembrane</keyword>
<dbReference type="EMBL" id="JBHTJZ010000023">
    <property type="protein sequence ID" value="MFD0960643.1"/>
    <property type="molecule type" value="Genomic_DNA"/>
</dbReference>
<sequence length="186" mass="21307">MLQRSKSHRTMYALTIIYVLLIAVGGRLVFAWPDRKYMGILNNDSFYMMGCVWSVLGLILICTFLRTSKIRKWLFTYMITLIIFGTLAAYYYNDLPKYTYEQAADTVAASAALSGQRVQLQLPRYRSDMLAIGSDTSMKTTSHSYYIYLLVDGKQVAYRFSPLNGACEQIDHSARWPEEIISSEGR</sequence>
<dbReference type="Proteomes" id="UP001596989">
    <property type="component" value="Unassembled WGS sequence"/>
</dbReference>
<proteinExistence type="predicted"/>
<feature type="transmembrane region" description="Helical" evidence="1">
    <location>
        <begin position="12"/>
        <end position="33"/>
    </location>
</feature>
<evidence type="ECO:0000256" key="1">
    <source>
        <dbReference type="SAM" id="Phobius"/>
    </source>
</evidence>
<evidence type="ECO:0000313" key="3">
    <source>
        <dbReference type="Proteomes" id="UP001596989"/>
    </source>
</evidence>